<protein>
    <recommendedName>
        <fullName evidence="4">Integrase</fullName>
    </recommendedName>
</protein>
<dbReference type="GO" id="GO:0015074">
    <property type="term" value="P:DNA integration"/>
    <property type="evidence" value="ECO:0007669"/>
    <property type="project" value="InterPro"/>
</dbReference>
<evidence type="ECO:0000313" key="3">
    <source>
        <dbReference type="Proteomes" id="UP000265875"/>
    </source>
</evidence>
<sequence length="282" mass="31423">MRIPIHPDDLNRNRGFNSLAKQLRIILHGPSRISLSLAKDILAKGFGYESFYDLEQKARNCTPNEYCGTENDAKILMSVGIRAAALSSNTTINEQALKKLIGSFALHSLIAFKPKSAPLVEEQTDLQQWLDEPQSTVAGQRIKSIAQLITASGNLRDQALLSCMRAGLRPHEYLSATHRAKGAIFVPMKKVSHYLGYTMERLPKTSRSIIKRYVKAQGLTDGDYLFPSSRDPKRPMTRAALANLLASWVQKANIESGPITLHGIRLGTAASQRERSRRINTW</sequence>
<gene>
    <name evidence="2" type="ORF">D0894_15410</name>
</gene>
<accession>A0A399M4W5</accession>
<name>A0A399M4W5_9PSED</name>
<dbReference type="InterPro" id="IPR013762">
    <property type="entry name" value="Integrase-like_cat_sf"/>
</dbReference>
<proteinExistence type="predicted"/>
<evidence type="ECO:0000256" key="1">
    <source>
        <dbReference type="ARBA" id="ARBA00023172"/>
    </source>
</evidence>
<dbReference type="EMBL" id="QWLL01000033">
    <property type="protein sequence ID" value="RII76821.1"/>
    <property type="molecule type" value="Genomic_DNA"/>
</dbReference>
<dbReference type="Gene3D" id="1.10.443.10">
    <property type="entry name" value="Intergrase catalytic core"/>
    <property type="match status" value="1"/>
</dbReference>
<dbReference type="InterPro" id="IPR011010">
    <property type="entry name" value="DNA_brk_join_enz"/>
</dbReference>
<dbReference type="AlphaFoldDB" id="A0A399M4W5"/>
<evidence type="ECO:0000313" key="2">
    <source>
        <dbReference type="EMBL" id="RII76821.1"/>
    </source>
</evidence>
<organism evidence="2 3">
    <name type="scientific">Pseudomonas monteilii</name>
    <dbReference type="NCBI Taxonomy" id="76759"/>
    <lineage>
        <taxon>Bacteria</taxon>
        <taxon>Pseudomonadati</taxon>
        <taxon>Pseudomonadota</taxon>
        <taxon>Gammaproteobacteria</taxon>
        <taxon>Pseudomonadales</taxon>
        <taxon>Pseudomonadaceae</taxon>
        <taxon>Pseudomonas</taxon>
    </lineage>
</organism>
<reference evidence="2 3" key="1">
    <citation type="submission" date="2018-08" db="EMBL/GenBank/DDBJ databases">
        <title>Draft genome sequence of the cyanotroph, Pseudomonas monteilii BCN3.</title>
        <authorList>
            <person name="Jones L.B."/>
            <person name="Kunz D.A."/>
        </authorList>
    </citation>
    <scope>NUCLEOTIDE SEQUENCE [LARGE SCALE GENOMIC DNA]</scope>
    <source>
        <strain evidence="2 3">BCN3</strain>
    </source>
</reference>
<dbReference type="RefSeq" id="WP_119370430.1">
    <property type="nucleotide sequence ID" value="NZ_QWLL01000033.1"/>
</dbReference>
<keyword evidence="1" id="KW-0233">DNA recombination</keyword>
<dbReference type="GO" id="GO:0006310">
    <property type="term" value="P:DNA recombination"/>
    <property type="evidence" value="ECO:0007669"/>
    <property type="project" value="UniProtKB-KW"/>
</dbReference>
<evidence type="ECO:0008006" key="4">
    <source>
        <dbReference type="Google" id="ProtNLM"/>
    </source>
</evidence>
<dbReference type="GO" id="GO:0003677">
    <property type="term" value="F:DNA binding"/>
    <property type="evidence" value="ECO:0007669"/>
    <property type="project" value="InterPro"/>
</dbReference>
<comment type="caution">
    <text evidence="2">The sequence shown here is derived from an EMBL/GenBank/DDBJ whole genome shotgun (WGS) entry which is preliminary data.</text>
</comment>
<dbReference type="SUPFAM" id="SSF56349">
    <property type="entry name" value="DNA breaking-rejoining enzymes"/>
    <property type="match status" value="1"/>
</dbReference>
<dbReference type="Proteomes" id="UP000265875">
    <property type="component" value="Unassembled WGS sequence"/>
</dbReference>